<dbReference type="EMBL" id="JADBGQ010000006">
    <property type="protein sequence ID" value="KAG5393507.1"/>
    <property type="molecule type" value="Genomic_DNA"/>
</dbReference>
<gene>
    <name evidence="1" type="primary">A06g505610.1_BraROA</name>
    <name evidence="1" type="ORF">IGI04_023470</name>
</gene>
<evidence type="ECO:0000313" key="2">
    <source>
        <dbReference type="Proteomes" id="UP000823674"/>
    </source>
</evidence>
<proteinExistence type="predicted"/>
<name>A0ABQ7M4J7_BRACM</name>
<sequence>MTCSIRLARSVSWTGRVGQCVRSNSSLRRRKDYELSSRNLTLDARILVKRQILGSFIRVFDTMPRDVRDQCDGFRARPRSTHGFRGALTTSTCVSRIVST</sequence>
<evidence type="ECO:0000313" key="1">
    <source>
        <dbReference type="EMBL" id="KAG5393507.1"/>
    </source>
</evidence>
<comment type="caution">
    <text evidence="1">The sequence shown here is derived from an EMBL/GenBank/DDBJ whole genome shotgun (WGS) entry which is preliminary data.</text>
</comment>
<keyword evidence="2" id="KW-1185">Reference proteome</keyword>
<organism evidence="1 2">
    <name type="scientific">Brassica rapa subsp. trilocularis</name>
    <dbReference type="NCBI Taxonomy" id="1813537"/>
    <lineage>
        <taxon>Eukaryota</taxon>
        <taxon>Viridiplantae</taxon>
        <taxon>Streptophyta</taxon>
        <taxon>Embryophyta</taxon>
        <taxon>Tracheophyta</taxon>
        <taxon>Spermatophyta</taxon>
        <taxon>Magnoliopsida</taxon>
        <taxon>eudicotyledons</taxon>
        <taxon>Gunneridae</taxon>
        <taxon>Pentapetalae</taxon>
        <taxon>rosids</taxon>
        <taxon>malvids</taxon>
        <taxon>Brassicales</taxon>
        <taxon>Brassicaceae</taxon>
        <taxon>Brassiceae</taxon>
        <taxon>Brassica</taxon>
    </lineage>
</organism>
<accession>A0ABQ7M4J7</accession>
<dbReference type="Proteomes" id="UP000823674">
    <property type="component" value="Chromosome A06"/>
</dbReference>
<protein>
    <submittedName>
        <fullName evidence="1">Uncharacterized protein</fullName>
    </submittedName>
</protein>
<reference evidence="1 2" key="1">
    <citation type="submission" date="2021-03" db="EMBL/GenBank/DDBJ databases">
        <authorList>
            <person name="King G.J."/>
            <person name="Bancroft I."/>
            <person name="Baten A."/>
            <person name="Bloomfield J."/>
            <person name="Borpatragohain P."/>
            <person name="He Z."/>
            <person name="Irish N."/>
            <person name="Irwin J."/>
            <person name="Liu K."/>
            <person name="Mauleon R.P."/>
            <person name="Moore J."/>
            <person name="Morris R."/>
            <person name="Ostergaard L."/>
            <person name="Wang B."/>
            <person name="Wells R."/>
        </authorList>
    </citation>
    <scope>NUCLEOTIDE SEQUENCE [LARGE SCALE GENOMIC DNA]</scope>
    <source>
        <strain evidence="1">R-o-18</strain>
        <tissue evidence="1">Leaf</tissue>
    </source>
</reference>